<feature type="compositionally biased region" description="Polar residues" evidence="5">
    <location>
        <begin position="541"/>
        <end position="554"/>
    </location>
</feature>
<dbReference type="EMBL" id="JAWHQM010000017">
    <property type="protein sequence ID" value="KAK5630853.1"/>
    <property type="molecule type" value="Genomic_DNA"/>
</dbReference>
<gene>
    <name evidence="8" type="ORF">RRF57_006568</name>
</gene>
<dbReference type="GO" id="GO:0006334">
    <property type="term" value="P:nucleosome assembly"/>
    <property type="evidence" value="ECO:0007669"/>
    <property type="project" value="TreeGrafter"/>
</dbReference>
<name>A0AAN7UJI3_9PEZI</name>
<dbReference type="Proteomes" id="UP001305414">
    <property type="component" value="Unassembled WGS sequence"/>
</dbReference>
<evidence type="ECO:0000313" key="8">
    <source>
        <dbReference type="EMBL" id="KAK5630853.1"/>
    </source>
</evidence>
<evidence type="ECO:0008006" key="10">
    <source>
        <dbReference type="Google" id="ProtNLM"/>
    </source>
</evidence>
<feature type="region of interest" description="Disordered" evidence="5">
    <location>
        <begin position="438"/>
        <end position="460"/>
    </location>
</feature>
<dbReference type="Pfam" id="PF21796">
    <property type="entry name" value="Cac1_C"/>
    <property type="match status" value="1"/>
</dbReference>
<accession>A0AAN7UJI3</accession>
<evidence type="ECO:0000313" key="9">
    <source>
        <dbReference type="Proteomes" id="UP001305414"/>
    </source>
</evidence>
<feature type="region of interest" description="Disordered" evidence="5">
    <location>
        <begin position="541"/>
        <end position="569"/>
    </location>
</feature>
<feature type="compositionally biased region" description="Basic and acidic residues" evidence="5">
    <location>
        <begin position="138"/>
        <end position="224"/>
    </location>
</feature>
<dbReference type="InterPro" id="IPR022043">
    <property type="entry name" value="CAF1A_DD"/>
</dbReference>
<dbReference type="Pfam" id="PF12253">
    <property type="entry name" value="CAF1A_dimeriz"/>
    <property type="match status" value="1"/>
</dbReference>
<feature type="region of interest" description="Disordered" evidence="5">
    <location>
        <begin position="44"/>
        <end position="266"/>
    </location>
</feature>
<feature type="domain" description="Chromatin assembly factor 1 subunit Cac1-like C-terminal" evidence="7">
    <location>
        <begin position="583"/>
        <end position="637"/>
    </location>
</feature>
<sequence>MPLSPLSPNVKVLQGAAKDGAHDDFVQPIDAVTACHISIDTPGCENLSTPKPPTMPTATVDGPLQPSERSSTPEVKMGSTSDSSPALTEFSCTPPRDSPSSHVTPSKPSPPSTALPTKPVQGKSISKLIAAPKRKHASTTEEKAKERAEKKQKHEAAVAEKEAMKAKKALEKAAKAAEKARADTEKEANKAAKAAEKAKADAAKEAKKQKKQEEELAAKAKQEKQQNLMASFLKKAPTTPSKPSAPSVTTSKADTASPSAPKEDVKPTKSAYELNFKPFYIKSGVTMAPSLCQMDDETRKAKEAILDEYMRGDRGEYNPKRPFDAADTFSLTFPQQRGVIPPSVKKIMERIHGDPYQNAFGLTNTRSESQTEKLFISAQDELAAVPMKYLRFYEDVRPAYYGTITTPMTYRKLRTLSRRPVGKILSLAYEYDSEAEWVEDDGEDLDDAEDEEEDLDGDEEMDDFVDDSEAVPTVIRPGFESDSVPVSTGICFEDQKRFGPSATVYKYKLEFLLDSLEHHSMIDPFSTEYWPIPVKKAPATVTSSSTQGTITSMLPPSAPRDGAPAASKTATLDGKDVIPKDILAEFKRALLSDECKDYSKSTVTEVLAKKFSTCTKSQVKTTLDTIAHRVTPAGQTKKSAKIWALLPGYGLEKD</sequence>
<feature type="compositionally biased region" description="Polar residues" evidence="5">
    <location>
        <begin position="67"/>
        <end position="86"/>
    </location>
</feature>
<evidence type="ECO:0000256" key="3">
    <source>
        <dbReference type="ARBA" id="ARBA00023204"/>
    </source>
</evidence>
<keyword evidence="9" id="KW-1185">Reference proteome</keyword>
<dbReference type="PANTHER" id="PTHR15272">
    <property type="entry name" value="CHROMATIN ASSEMBLY FACTOR 1 SUBUNIT A CAF-1 SUBUNIT A"/>
    <property type="match status" value="1"/>
</dbReference>
<evidence type="ECO:0000256" key="5">
    <source>
        <dbReference type="SAM" id="MobiDB-lite"/>
    </source>
</evidence>
<evidence type="ECO:0000259" key="6">
    <source>
        <dbReference type="Pfam" id="PF12253"/>
    </source>
</evidence>
<evidence type="ECO:0000259" key="7">
    <source>
        <dbReference type="Pfam" id="PF21796"/>
    </source>
</evidence>
<dbReference type="GO" id="GO:0006281">
    <property type="term" value="P:DNA repair"/>
    <property type="evidence" value="ECO:0007669"/>
    <property type="project" value="UniProtKB-KW"/>
</dbReference>
<feature type="compositionally biased region" description="Low complexity" evidence="5">
    <location>
        <begin position="234"/>
        <end position="252"/>
    </location>
</feature>
<comment type="subcellular location">
    <subcellularLocation>
        <location evidence="1">Nucleus</location>
    </subcellularLocation>
</comment>
<feature type="domain" description="Chromatin assembly factor 1 subunit A dimerization" evidence="6">
    <location>
        <begin position="388"/>
        <end position="460"/>
    </location>
</feature>
<evidence type="ECO:0000256" key="2">
    <source>
        <dbReference type="ARBA" id="ARBA00022763"/>
    </source>
</evidence>
<evidence type="ECO:0000256" key="4">
    <source>
        <dbReference type="ARBA" id="ARBA00023242"/>
    </source>
</evidence>
<evidence type="ECO:0000256" key="1">
    <source>
        <dbReference type="ARBA" id="ARBA00004123"/>
    </source>
</evidence>
<proteinExistence type="predicted"/>
<organism evidence="8 9">
    <name type="scientific">Xylaria bambusicola</name>
    <dbReference type="NCBI Taxonomy" id="326684"/>
    <lineage>
        <taxon>Eukaryota</taxon>
        <taxon>Fungi</taxon>
        <taxon>Dikarya</taxon>
        <taxon>Ascomycota</taxon>
        <taxon>Pezizomycotina</taxon>
        <taxon>Sordariomycetes</taxon>
        <taxon>Xylariomycetidae</taxon>
        <taxon>Xylariales</taxon>
        <taxon>Xylariaceae</taxon>
        <taxon>Xylaria</taxon>
    </lineage>
</organism>
<dbReference type="InterPro" id="IPR048800">
    <property type="entry name" value="Cac1-like_C"/>
</dbReference>
<reference evidence="8 9" key="1">
    <citation type="submission" date="2023-10" db="EMBL/GenBank/DDBJ databases">
        <title>Draft genome sequence of Xylaria bambusicola isolate GMP-LS, the root and basal stem rot pathogen of sugarcane in Indonesia.</title>
        <authorList>
            <person name="Selvaraj P."/>
            <person name="Muralishankar V."/>
            <person name="Muruganantham S."/>
            <person name="Sp S."/>
            <person name="Haryani S."/>
            <person name="Lau K.J.X."/>
            <person name="Naqvi N.I."/>
        </authorList>
    </citation>
    <scope>NUCLEOTIDE SEQUENCE [LARGE SCALE GENOMIC DNA]</scope>
    <source>
        <strain evidence="8">GMP-LS</strain>
    </source>
</reference>
<dbReference type="GO" id="GO:0005634">
    <property type="term" value="C:nucleus"/>
    <property type="evidence" value="ECO:0007669"/>
    <property type="project" value="UniProtKB-SubCell"/>
</dbReference>
<protein>
    <recommendedName>
        <fullName evidence="10">Chromatin assembly factor 1 subunit A</fullName>
    </recommendedName>
</protein>
<keyword evidence="3" id="KW-0234">DNA repair</keyword>
<dbReference type="PANTHER" id="PTHR15272:SF0">
    <property type="entry name" value="CHROMATIN ASSEMBLY FACTOR 1 SUBUNIT A"/>
    <property type="match status" value="1"/>
</dbReference>
<dbReference type="AlphaFoldDB" id="A0AAN7UJI3"/>
<comment type="caution">
    <text evidence="8">The sequence shown here is derived from an EMBL/GenBank/DDBJ whole genome shotgun (WGS) entry which is preliminary data.</text>
</comment>
<keyword evidence="4" id="KW-0539">Nucleus</keyword>
<keyword evidence="2" id="KW-0227">DNA damage</keyword>
<dbReference type="GO" id="GO:0033186">
    <property type="term" value="C:CAF-1 complex"/>
    <property type="evidence" value="ECO:0007669"/>
    <property type="project" value="TreeGrafter"/>
</dbReference>